<sequence length="139" mass="15758">MSGKFGSVSHTLNEARNEYLRRYDSSRDAIANAFIANAKTQKHIVRMYKANVNAALTHNLPLTWELKNNPYSNNLDNAFIEFNENDRIIAVLARAHWHGTTIGVNDYLVSIIAFGSNARYVESHISNNTLQNGFIAEFR</sequence>
<evidence type="ECO:0000313" key="1">
    <source>
        <dbReference type="EMBL" id="CAD7287880.1"/>
    </source>
</evidence>
<protein>
    <submittedName>
        <fullName evidence="1">Uncharacterized protein</fullName>
    </submittedName>
</protein>
<accession>A0ABM8Q4R3</accession>
<keyword evidence="2" id="KW-1185">Reference proteome</keyword>
<proteinExistence type="predicted"/>
<gene>
    <name evidence="1" type="ORF">LMG7974_00757</name>
</gene>
<reference evidence="1 2" key="1">
    <citation type="submission" date="2020-11" db="EMBL/GenBank/DDBJ databases">
        <authorList>
            <person name="Peeters C."/>
        </authorList>
    </citation>
    <scope>NUCLEOTIDE SEQUENCE [LARGE SCALE GENOMIC DNA]</scope>
    <source>
        <strain evidence="1 2">LMG 7974</strain>
    </source>
</reference>
<evidence type="ECO:0000313" key="2">
    <source>
        <dbReference type="Proteomes" id="UP000789803"/>
    </source>
</evidence>
<dbReference type="EMBL" id="CAJHOF010000005">
    <property type="protein sequence ID" value="CAD7287880.1"/>
    <property type="molecule type" value="Genomic_DNA"/>
</dbReference>
<name>A0ABM8Q4R3_9BACT</name>
<dbReference type="Proteomes" id="UP000789803">
    <property type="component" value="Unassembled WGS sequence"/>
</dbReference>
<comment type="caution">
    <text evidence="1">The sequence shown here is derived from an EMBL/GenBank/DDBJ whole genome shotgun (WGS) entry which is preliminary data.</text>
</comment>
<dbReference type="RefSeq" id="WP_229932564.1">
    <property type="nucleotide sequence ID" value="NZ_CAJHOF010000005.1"/>
</dbReference>
<organism evidence="1 2">
    <name type="scientific">Campylobacter majalis</name>
    <dbReference type="NCBI Taxonomy" id="2790656"/>
    <lineage>
        <taxon>Bacteria</taxon>
        <taxon>Pseudomonadati</taxon>
        <taxon>Campylobacterota</taxon>
        <taxon>Epsilonproteobacteria</taxon>
        <taxon>Campylobacterales</taxon>
        <taxon>Campylobacteraceae</taxon>
        <taxon>Campylobacter</taxon>
    </lineage>
</organism>